<dbReference type="InterPro" id="IPR000068">
    <property type="entry name" value="GPCR_3_Ca_sens_rcpt-rel"/>
</dbReference>
<protein>
    <recommendedName>
        <fullName evidence="7">G-protein coupled receptors family 3 profile domain-containing protein</fullName>
    </recommendedName>
</protein>
<evidence type="ECO:0000256" key="5">
    <source>
        <dbReference type="SAM" id="Phobius"/>
    </source>
</evidence>
<dbReference type="Ensembl" id="ENSCCRT00010045880.1">
    <property type="protein sequence ID" value="ENSCCRP00010041804.1"/>
    <property type="gene ID" value="ENSCCRG00010017809.1"/>
</dbReference>
<feature type="transmembrane region" description="Helical" evidence="5">
    <location>
        <begin position="397"/>
        <end position="416"/>
    </location>
</feature>
<keyword evidence="9" id="KW-1185">Reference proteome</keyword>
<reference evidence="8" key="2">
    <citation type="submission" date="2025-09" db="UniProtKB">
        <authorList>
            <consortium name="Ensembl"/>
        </authorList>
    </citation>
    <scope>IDENTIFICATION</scope>
</reference>
<dbReference type="PANTHER" id="PTHR24061:SF528">
    <property type="entry name" value="C-FAMILY ODORANT RECEPTOR OLFCD2-RELATED"/>
    <property type="match status" value="1"/>
</dbReference>
<feature type="transmembrane region" description="Helical" evidence="5">
    <location>
        <begin position="428"/>
        <end position="451"/>
    </location>
</feature>
<keyword evidence="3 5" id="KW-1133">Transmembrane helix</keyword>
<accession>A0A8C1K870</accession>
<feature type="domain" description="G-protein coupled receptors family 3 profile" evidence="7">
    <location>
        <begin position="357"/>
        <end position="567"/>
    </location>
</feature>
<dbReference type="PROSITE" id="PS50259">
    <property type="entry name" value="G_PROTEIN_RECEP_F3_4"/>
    <property type="match status" value="1"/>
</dbReference>
<proteinExistence type="predicted"/>
<organism evidence="8 9">
    <name type="scientific">Cyprinus carpio</name>
    <name type="common">Common carp</name>
    <dbReference type="NCBI Taxonomy" id="7962"/>
    <lineage>
        <taxon>Eukaryota</taxon>
        <taxon>Metazoa</taxon>
        <taxon>Chordata</taxon>
        <taxon>Craniata</taxon>
        <taxon>Vertebrata</taxon>
        <taxon>Euteleostomi</taxon>
        <taxon>Actinopterygii</taxon>
        <taxon>Neopterygii</taxon>
        <taxon>Teleostei</taxon>
        <taxon>Ostariophysi</taxon>
        <taxon>Cypriniformes</taxon>
        <taxon>Cyprinidae</taxon>
        <taxon>Cyprininae</taxon>
        <taxon>Cyprinus</taxon>
    </lineage>
</organism>
<feature type="transmembrane region" description="Helical" evidence="5">
    <location>
        <begin position="357"/>
        <end position="377"/>
    </location>
</feature>
<keyword evidence="2 5" id="KW-0812">Transmembrane</keyword>
<reference evidence="8" key="1">
    <citation type="submission" date="2025-08" db="UniProtKB">
        <authorList>
            <consortium name="Ensembl"/>
        </authorList>
    </citation>
    <scope>IDENTIFICATION</scope>
</reference>
<dbReference type="InterPro" id="IPR017978">
    <property type="entry name" value="GPCR_3_C"/>
</dbReference>
<dbReference type="GO" id="GO:0005886">
    <property type="term" value="C:plasma membrane"/>
    <property type="evidence" value="ECO:0007669"/>
    <property type="project" value="TreeGrafter"/>
</dbReference>
<comment type="subcellular location">
    <subcellularLocation>
        <location evidence="1">Membrane</location>
        <topology evidence="1">Multi-pass membrane protein</topology>
    </subcellularLocation>
</comment>
<sequence>MRGATVVLLALLTRALNPCCRSLSLRDADGQNEQIKHSEDRAANVSKALTFTTRHVLLACQGYFVEKCHSTHMVIVSVEKLKAIRVRVFFSRCPVFCLCEVLNGQVLGTQHKLELNQTILGSHKAFNQSSHTCLYYCHMYQLQLKYMNSYCFYLKNGFSESVWTNVLNVKDYKRGMNCVCFKVHIFLAAKDQVDITDKLCMGTGAWFMPANFTETFESNLSRLTVFLHGVKLSGPAMKALTGPFPRQTDDLTIPSLICVCTKCTMRCKFVQWLRRSVCRISLVKGNGDSCTYSHRAELYQFIWRCQLEKQRDLNQMAKSCFRSNMLTCTDMWMHKEISPLQWQICAQLFSRGLFHQWIIRVLLITVPLFLIGQTAVVTFMRHTQRSVFTQRIRNSNLSFMLLISWSSLSPLTVAGQSTGCSCKLHHTAFGITFVLCISCVLGKTLVVLMAFKATIPGSNVMKWFGRLPHRLSVPAFTVSQIFLFVFWFLIYFPSFNLSINCYQEKMALENDMLSAIGFCPSLYHLGLSFILTFLVCNLPFTMACYSVLNIHVIMGVTARISLRALLR</sequence>
<evidence type="ECO:0000256" key="6">
    <source>
        <dbReference type="SAM" id="SignalP"/>
    </source>
</evidence>
<dbReference type="Proteomes" id="UP000694427">
    <property type="component" value="Unplaced"/>
</dbReference>
<evidence type="ECO:0000313" key="9">
    <source>
        <dbReference type="Proteomes" id="UP000694427"/>
    </source>
</evidence>
<evidence type="ECO:0000256" key="1">
    <source>
        <dbReference type="ARBA" id="ARBA00004141"/>
    </source>
</evidence>
<keyword evidence="4 5" id="KW-0472">Membrane</keyword>
<feature type="transmembrane region" description="Helical" evidence="5">
    <location>
        <begin position="471"/>
        <end position="492"/>
    </location>
</feature>
<evidence type="ECO:0000259" key="7">
    <source>
        <dbReference type="PROSITE" id="PS50259"/>
    </source>
</evidence>
<dbReference type="AlphaFoldDB" id="A0A8C1K870"/>
<evidence type="ECO:0000256" key="3">
    <source>
        <dbReference type="ARBA" id="ARBA00022989"/>
    </source>
</evidence>
<dbReference type="PANTHER" id="PTHR24061">
    <property type="entry name" value="CALCIUM-SENSING RECEPTOR-RELATED"/>
    <property type="match status" value="1"/>
</dbReference>
<dbReference type="GO" id="GO:0004930">
    <property type="term" value="F:G protein-coupled receptor activity"/>
    <property type="evidence" value="ECO:0007669"/>
    <property type="project" value="InterPro"/>
</dbReference>
<evidence type="ECO:0000256" key="4">
    <source>
        <dbReference type="ARBA" id="ARBA00023136"/>
    </source>
</evidence>
<feature type="signal peptide" evidence="6">
    <location>
        <begin position="1"/>
        <end position="22"/>
    </location>
</feature>
<name>A0A8C1K870_CYPCA</name>
<feature type="transmembrane region" description="Helical" evidence="5">
    <location>
        <begin position="512"/>
        <end position="535"/>
    </location>
</feature>
<keyword evidence="6" id="KW-0732">Signal</keyword>
<dbReference type="Pfam" id="PF00003">
    <property type="entry name" value="7tm_3"/>
    <property type="match status" value="1"/>
</dbReference>
<feature type="chain" id="PRO_5034939655" description="G-protein coupled receptors family 3 profile domain-containing protein" evidence="6">
    <location>
        <begin position="23"/>
        <end position="567"/>
    </location>
</feature>
<evidence type="ECO:0000313" key="8">
    <source>
        <dbReference type="Ensembl" id="ENSCCRP00010041804.1"/>
    </source>
</evidence>
<evidence type="ECO:0000256" key="2">
    <source>
        <dbReference type="ARBA" id="ARBA00022692"/>
    </source>
</evidence>